<dbReference type="InParanoid" id="D3B1I3"/>
<gene>
    <name evidence="14" type="primary">fut3</name>
    <name evidence="14" type="ORF">PPL_02157</name>
</gene>
<keyword evidence="12" id="KW-0333">Golgi apparatus</keyword>
<sequence length="493" mass="56766">MAIVLSKKYNKLVFAIISNSSISNGEEKIHHNHGKTDKIKINSINHSTPKSVKNIVRASKEDGDSNIRLYIEETDIKWRWNHPKKDKCHYSNKRDYQKQPVIFGFNSWYREDSNCEIPCLNEGGGRGYSDGSIFYRGTGKCTKSVYFTMENVPANKNSYDIVSGIYLDTDVPLPMFGWNQYTYAEEPKPKDSKSQGLVAAFISNCVPQKRLEWLRRLDKAGAKVDSYGRCETNKEIPSRNGIPNDYNGQKLRIGETYKFIMAFENSNADDYVTEKLFGVLAVGSVPLYDGAPNGLKFAPNNHSVIFAQDFESPEKLAEYLLYLDKHDDEYQKYLEWKKTGPTKDWTAMVDIARIGAECRVCYRIADLHRKDVGMVFGDQEKRDKYIKVPSDWNPSKGIVVYIRHRGTFWYYSVPIPFGTTAKEFQTIIEKTIPCPHCRDGKGEFYEAYEYWTKQPILSDKITSPLNITLTQEIEIEVVFTDMSFYFENTPKPK</sequence>
<comment type="similarity">
    <text evidence="3 12">Belongs to the glycosyltransferase 10 family.</text>
</comment>
<keyword evidence="4 12" id="KW-0328">Glycosyltransferase</keyword>
<dbReference type="Pfam" id="PF00852">
    <property type="entry name" value="Glyco_transf_10"/>
    <property type="match status" value="1"/>
</dbReference>
<evidence type="ECO:0000256" key="9">
    <source>
        <dbReference type="ARBA" id="ARBA00023136"/>
    </source>
</evidence>
<proteinExistence type="inferred from homology"/>
<dbReference type="GO" id="GO:0008417">
    <property type="term" value="F:fucosyltransferase activity"/>
    <property type="evidence" value="ECO:0007669"/>
    <property type="project" value="InterPro"/>
</dbReference>
<dbReference type="UniPathway" id="UPA00378"/>
<evidence type="ECO:0000256" key="12">
    <source>
        <dbReference type="RuleBase" id="RU003832"/>
    </source>
</evidence>
<dbReference type="EMBL" id="ADBJ01000008">
    <property type="protein sequence ID" value="EFA85157.1"/>
    <property type="molecule type" value="Genomic_DNA"/>
</dbReference>
<dbReference type="AlphaFoldDB" id="D3B1I3"/>
<keyword evidence="7" id="KW-0735">Signal-anchor</keyword>
<evidence type="ECO:0000256" key="3">
    <source>
        <dbReference type="ARBA" id="ARBA00008919"/>
    </source>
</evidence>
<comment type="subcellular location">
    <subcellularLocation>
        <location evidence="11">Endomembrane system</location>
        <topology evidence="11">Single-pass membrane protein</topology>
    </subcellularLocation>
    <subcellularLocation>
        <location evidence="12">Golgi apparatus</location>
        <location evidence="12">Golgi stack membrane</location>
        <topology evidence="12">Single-pass type II membrane protein</topology>
    </subcellularLocation>
    <subcellularLocation>
        <location evidence="1">Membrane</location>
        <topology evidence="1">Single-pass type II membrane protein</topology>
    </subcellularLocation>
</comment>
<keyword evidence="9" id="KW-0472">Membrane</keyword>
<dbReference type="SUPFAM" id="SSF53756">
    <property type="entry name" value="UDP-Glycosyltransferase/glycogen phosphorylase"/>
    <property type="match status" value="1"/>
</dbReference>
<dbReference type="InterPro" id="IPR001503">
    <property type="entry name" value="Glyco_trans_10"/>
</dbReference>
<dbReference type="Gene3D" id="3.40.50.11660">
    <property type="entry name" value="Glycosyl transferase family 10, C-terminal domain"/>
    <property type="match status" value="1"/>
</dbReference>
<dbReference type="RefSeq" id="XP_020437266.1">
    <property type="nucleotide sequence ID" value="XM_020573149.1"/>
</dbReference>
<dbReference type="PANTHER" id="PTHR11929:SF220">
    <property type="entry name" value="FUCOSYLTRANSFERASE"/>
    <property type="match status" value="1"/>
</dbReference>
<feature type="domain" description="Fucosyltransferase C-terminal" evidence="13">
    <location>
        <begin position="195"/>
        <end position="368"/>
    </location>
</feature>
<accession>D3B1I3</accession>
<keyword evidence="15" id="KW-1185">Reference proteome</keyword>
<comment type="pathway">
    <text evidence="2">Protein modification; protein glycosylation.</text>
</comment>
<evidence type="ECO:0000256" key="11">
    <source>
        <dbReference type="ARBA" id="ARBA00037847"/>
    </source>
</evidence>
<evidence type="ECO:0000259" key="13">
    <source>
        <dbReference type="Pfam" id="PF00852"/>
    </source>
</evidence>
<dbReference type="EC" id="2.4.1.-" evidence="12"/>
<evidence type="ECO:0000313" key="14">
    <source>
        <dbReference type="EMBL" id="EFA85157.1"/>
    </source>
</evidence>
<dbReference type="Proteomes" id="UP000001396">
    <property type="component" value="Unassembled WGS sequence"/>
</dbReference>
<evidence type="ECO:0000256" key="6">
    <source>
        <dbReference type="ARBA" id="ARBA00022692"/>
    </source>
</evidence>
<keyword evidence="8" id="KW-1133">Transmembrane helix</keyword>
<organism evidence="14 15">
    <name type="scientific">Heterostelium pallidum (strain ATCC 26659 / Pp 5 / PN500)</name>
    <name type="common">Cellular slime mold</name>
    <name type="synonym">Polysphondylium pallidum</name>
    <dbReference type="NCBI Taxonomy" id="670386"/>
    <lineage>
        <taxon>Eukaryota</taxon>
        <taxon>Amoebozoa</taxon>
        <taxon>Evosea</taxon>
        <taxon>Eumycetozoa</taxon>
        <taxon>Dictyostelia</taxon>
        <taxon>Acytosteliales</taxon>
        <taxon>Acytosteliaceae</taxon>
        <taxon>Heterostelium</taxon>
    </lineage>
</organism>
<dbReference type="GO" id="GO:0032580">
    <property type="term" value="C:Golgi cisterna membrane"/>
    <property type="evidence" value="ECO:0007669"/>
    <property type="project" value="UniProtKB-SubCell"/>
</dbReference>
<dbReference type="OMA" id="TGPTKDW"/>
<protein>
    <recommendedName>
        <fullName evidence="12">Fucosyltransferase</fullName>
        <ecNumber evidence="12">2.4.1.-</ecNumber>
    </recommendedName>
</protein>
<evidence type="ECO:0000256" key="10">
    <source>
        <dbReference type="ARBA" id="ARBA00023180"/>
    </source>
</evidence>
<evidence type="ECO:0000313" key="15">
    <source>
        <dbReference type="Proteomes" id="UP000001396"/>
    </source>
</evidence>
<name>D3B1I3_HETP5</name>
<keyword evidence="6 12" id="KW-0812">Transmembrane</keyword>
<evidence type="ECO:0000256" key="7">
    <source>
        <dbReference type="ARBA" id="ARBA00022968"/>
    </source>
</evidence>
<dbReference type="GeneID" id="31357682"/>
<dbReference type="InterPro" id="IPR038577">
    <property type="entry name" value="GT10-like_C_sf"/>
</dbReference>
<keyword evidence="10" id="KW-0325">Glycoprotein</keyword>
<keyword evidence="5 12" id="KW-0808">Transferase</keyword>
<evidence type="ECO:0000256" key="8">
    <source>
        <dbReference type="ARBA" id="ARBA00022989"/>
    </source>
</evidence>
<dbReference type="FunFam" id="3.40.50.11660:FF:000002">
    <property type="entry name" value="Alpha-(1,3)-fucosyltransferase"/>
    <property type="match status" value="1"/>
</dbReference>
<evidence type="ECO:0000256" key="1">
    <source>
        <dbReference type="ARBA" id="ARBA00004606"/>
    </source>
</evidence>
<evidence type="ECO:0000256" key="2">
    <source>
        <dbReference type="ARBA" id="ARBA00004922"/>
    </source>
</evidence>
<dbReference type="PANTHER" id="PTHR11929">
    <property type="entry name" value="ALPHA- 1,3 -FUCOSYLTRANSFERASE"/>
    <property type="match status" value="1"/>
</dbReference>
<evidence type="ECO:0000256" key="5">
    <source>
        <dbReference type="ARBA" id="ARBA00022679"/>
    </source>
</evidence>
<evidence type="ECO:0000256" key="4">
    <source>
        <dbReference type="ARBA" id="ARBA00022676"/>
    </source>
</evidence>
<reference evidence="14 15" key="1">
    <citation type="journal article" date="2011" name="Genome Res.">
        <title>Phylogeny-wide analysis of social amoeba genomes highlights ancient origins for complex intercellular communication.</title>
        <authorList>
            <person name="Heidel A.J."/>
            <person name="Lawal H.M."/>
            <person name="Felder M."/>
            <person name="Schilde C."/>
            <person name="Helps N.R."/>
            <person name="Tunggal B."/>
            <person name="Rivero F."/>
            <person name="John U."/>
            <person name="Schleicher M."/>
            <person name="Eichinger L."/>
            <person name="Platzer M."/>
            <person name="Noegel A.A."/>
            <person name="Schaap P."/>
            <person name="Gloeckner G."/>
        </authorList>
    </citation>
    <scope>NUCLEOTIDE SEQUENCE [LARGE SCALE GENOMIC DNA]</scope>
    <source>
        <strain evidence="15">ATCC 26659 / Pp 5 / PN500</strain>
    </source>
</reference>
<comment type="caution">
    <text evidence="14">The sequence shown here is derived from an EMBL/GenBank/DDBJ whole genome shotgun (WGS) entry which is preliminary data.</text>
</comment>
<dbReference type="InterPro" id="IPR055270">
    <property type="entry name" value="Glyco_tran_10_C"/>
</dbReference>